<keyword evidence="2" id="KW-1185">Reference proteome</keyword>
<dbReference type="EMBL" id="JANHOG010000776">
    <property type="protein sequence ID" value="KAJ3551617.1"/>
    <property type="molecule type" value="Genomic_DNA"/>
</dbReference>
<reference evidence="1" key="1">
    <citation type="submission" date="2022-07" db="EMBL/GenBank/DDBJ databases">
        <title>Genome Sequence of Phlebia brevispora.</title>
        <authorList>
            <person name="Buettner E."/>
        </authorList>
    </citation>
    <scope>NUCLEOTIDE SEQUENCE</scope>
    <source>
        <strain evidence="1">MPL23</strain>
    </source>
</reference>
<dbReference type="Proteomes" id="UP001148662">
    <property type="component" value="Unassembled WGS sequence"/>
</dbReference>
<accession>A0ACC1T2F8</accession>
<evidence type="ECO:0000313" key="2">
    <source>
        <dbReference type="Proteomes" id="UP001148662"/>
    </source>
</evidence>
<proteinExistence type="predicted"/>
<organism evidence="1 2">
    <name type="scientific">Phlebia brevispora</name>
    <dbReference type="NCBI Taxonomy" id="194682"/>
    <lineage>
        <taxon>Eukaryota</taxon>
        <taxon>Fungi</taxon>
        <taxon>Dikarya</taxon>
        <taxon>Basidiomycota</taxon>
        <taxon>Agaricomycotina</taxon>
        <taxon>Agaricomycetes</taxon>
        <taxon>Polyporales</taxon>
        <taxon>Meruliaceae</taxon>
        <taxon>Phlebia</taxon>
    </lineage>
</organism>
<evidence type="ECO:0000313" key="1">
    <source>
        <dbReference type="EMBL" id="KAJ3551617.1"/>
    </source>
</evidence>
<name>A0ACC1T2F8_9APHY</name>
<sequence length="566" mass="61667">MYLAQFISLNILVAFSIAAPQVDLNGTILEGRSFSLLNFPQEAFGNIPYAYAPRFSSSQPRSLNTLTFDASQFGALCPQVNPAHVGISEDCLTVNIVRPVLDNPAGPLPVMIWLFQGFFEEGQARNGSLVVLNSVLRDTPIIHVDMFYRVGPFGFPQGAEAAQRGALNLGLKDQIMGFEWIQSNIAAFGRDPKKVYFIALCVNGLVKRYYVQVTLFGMDAGAISISLHYLNTNLANYAHATIMQSGSQASIALFGPELRQPAWDTFANATPECAGASPNSTFDCLRQANLSTLLTSWEAANASWGYDGSIPQMPFAPVIDGENGVIPDLPFRLLAEGRFAHVPFIAGTVLDEGTNFTPRNVNFTDEAEVIKFIETEDQPYMPNPSAAYKAALNSLLALYPDNPALGSPYGTGNNTFSLNPGFKRVAAIVGDLAFQALRRAWIQAATKAGVKTYGYLFTQASAATPSQLFFGVQHESDIGYTYGDKVLTGAVPDIQLSFNVLDYWVSFATTLDPNDGFGLSSRIHWDPYDSDKPAVLQLSSNMTMIPDDYHKTQIDYINANAAIFGH</sequence>
<gene>
    <name evidence="1" type="ORF">NM688_g4599</name>
</gene>
<protein>
    <submittedName>
        <fullName evidence="1">Uncharacterized protein</fullName>
    </submittedName>
</protein>
<comment type="caution">
    <text evidence="1">The sequence shown here is derived from an EMBL/GenBank/DDBJ whole genome shotgun (WGS) entry which is preliminary data.</text>
</comment>